<dbReference type="PANTHER" id="PTHR45138">
    <property type="entry name" value="REGULATORY COMPONENTS OF SENSORY TRANSDUCTION SYSTEM"/>
    <property type="match status" value="1"/>
</dbReference>
<evidence type="ECO:0000313" key="5">
    <source>
        <dbReference type="EMBL" id="GHD18210.1"/>
    </source>
</evidence>
<accession>A0A8J3DW00</accession>
<dbReference type="InterPro" id="IPR000160">
    <property type="entry name" value="GGDEF_dom"/>
</dbReference>
<dbReference type="PANTHER" id="PTHR45138:SF9">
    <property type="entry name" value="DIGUANYLATE CYCLASE DGCM-RELATED"/>
    <property type="match status" value="1"/>
</dbReference>
<evidence type="ECO:0000256" key="1">
    <source>
        <dbReference type="ARBA" id="ARBA00012528"/>
    </source>
</evidence>
<name>A0A8J3DW00_9HYPH</name>
<keyword evidence="3" id="KW-0812">Transmembrane</keyword>
<keyword evidence="6" id="KW-1185">Reference proteome</keyword>
<dbReference type="Proteomes" id="UP000630142">
    <property type="component" value="Unassembled WGS sequence"/>
</dbReference>
<sequence>MSGGGFILIINMAVAVLVAGAFLFMAAYDNKATAPRWLVLSCVLAISYVGLEFAVDLIPDAEFLVVATYMSLAFGLACLTVGLARTYHQPVPSFWIVGLLFVALGTILIHDGTPRLSIMPMVLYQLPYALLQGLAAIVVLRSSQKTALDYGLLTVVSATAAHFLAKPLIALWIGNIGETPSAYISTSYAIVSQTLSAIFFLAMGLMIIMVMMRNTLGVMMVKSETDPLSGVLNRRGFEERAAPLLHVYQGSRVPLAMILCDLDHFKSVNDTYGHGTGDLVIAGFARQLTLASNAGQIVGRVGGEEFAILYPGANLPMARIYAEGLRGSFAALSIPGAPPGRTFTASFGVAELQKGETVHALMARADTALYLAKTAGRDCVRIAPAVVDGEQDQTNFLQHG</sequence>
<dbReference type="Gene3D" id="3.30.70.270">
    <property type="match status" value="1"/>
</dbReference>
<dbReference type="InterPro" id="IPR043128">
    <property type="entry name" value="Rev_trsase/Diguanyl_cyclase"/>
</dbReference>
<dbReference type="GO" id="GO:0005886">
    <property type="term" value="C:plasma membrane"/>
    <property type="evidence" value="ECO:0007669"/>
    <property type="project" value="TreeGrafter"/>
</dbReference>
<feature type="transmembrane region" description="Helical" evidence="3">
    <location>
        <begin position="194"/>
        <end position="212"/>
    </location>
</feature>
<dbReference type="CDD" id="cd01949">
    <property type="entry name" value="GGDEF"/>
    <property type="match status" value="1"/>
</dbReference>
<reference evidence="5" key="1">
    <citation type="journal article" date="2014" name="Int. J. Syst. Evol. Microbiol.">
        <title>Complete genome sequence of Corynebacterium casei LMG S-19264T (=DSM 44701T), isolated from a smear-ripened cheese.</title>
        <authorList>
            <consortium name="US DOE Joint Genome Institute (JGI-PGF)"/>
            <person name="Walter F."/>
            <person name="Albersmeier A."/>
            <person name="Kalinowski J."/>
            <person name="Ruckert C."/>
        </authorList>
    </citation>
    <scope>NUCLEOTIDE SEQUENCE</scope>
    <source>
        <strain evidence="5">KCTC 42249</strain>
    </source>
</reference>
<dbReference type="InterPro" id="IPR029787">
    <property type="entry name" value="Nucleotide_cyclase"/>
</dbReference>
<keyword evidence="3" id="KW-0472">Membrane</keyword>
<dbReference type="FunFam" id="3.30.70.270:FF:000001">
    <property type="entry name" value="Diguanylate cyclase domain protein"/>
    <property type="match status" value="1"/>
</dbReference>
<dbReference type="AlphaFoldDB" id="A0A8J3DW00"/>
<dbReference type="EMBL" id="BMZQ01000002">
    <property type="protein sequence ID" value="GHD18210.1"/>
    <property type="molecule type" value="Genomic_DNA"/>
</dbReference>
<comment type="caution">
    <text evidence="5">The sequence shown here is derived from an EMBL/GenBank/DDBJ whole genome shotgun (WGS) entry which is preliminary data.</text>
</comment>
<comment type="catalytic activity">
    <reaction evidence="2">
        <text>2 GTP = 3',3'-c-di-GMP + 2 diphosphate</text>
        <dbReference type="Rhea" id="RHEA:24898"/>
        <dbReference type="ChEBI" id="CHEBI:33019"/>
        <dbReference type="ChEBI" id="CHEBI:37565"/>
        <dbReference type="ChEBI" id="CHEBI:58805"/>
        <dbReference type="EC" id="2.7.7.65"/>
    </reaction>
</comment>
<organism evidence="5 6">
    <name type="scientific">Tianweitania populi</name>
    <dbReference type="NCBI Taxonomy" id="1607949"/>
    <lineage>
        <taxon>Bacteria</taxon>
        <taxon>Pseudomonadati</taxon>
        <taxon>Pseudomonadota</taxon>
        <taxon>Alphaproteobacteria</taxon>
        <taxon>Hyphomicrobiales</taxon>
        <taxon>Phyllobacteriaceae</taxon>
        <taxon>Tianweitania</taxon>
    </lineage>
</organism>
<dbReference type="InterPro" id="IPR050469">
    <property type="entry name" value="Diguanylate_Cyclase"/>
</dbReference>
<feature type="transmembrane region" description="Helical" evidence="3">
    <location>
        <begin position="152"/>
        <end position="174"/>
    </location>
</feature>
<protein>
    <recommendedName>
        <fullName evidence="1">diguanylate cyclase</fullName>
        <ecNumber evidence="1">2.7.7.65</ecNumber>
    </recommendedName>
</protein>
<dbReference type="GO" id="GO:0043709">
    <property type="term" value="P:cell adhesion involved in single-species biofilm formation"/>
    <property type="evidence" value="ECO:0007669"/>
    <property type="project" value="TreeGrafter"/>
</dbReference>
<dbReference type="GO" id="GO:1902201">
    <property type="term" value="P:negative regulation of bacterial-type flagellum-dependent cell motility"/>
    <property type="evidence" value="ECO:0007669"/>
    <property type="project" value="TreeGrafter"/>
</dbReference>
<feature type="transmembrane region" description="Helical" evidence="3">
    <location>
        <begin position="37"/>
        <end position="58"/>
    </location>
</feature>
<evidence type="ECO:0000256" key="2">
    <source>
        <dbReference type="ARBA" id="ARBA00034247"/>
    </source>
</evidence>
<feature type="domain" description="GGDEF" evidence="4">
    <location>
        <begin position="253"/>
        <end position="385"/>
    </location>
</feature>
<feature type="transmembrane region" description="Helical" evidence="3">
    <location>
        <begin position="6"/>
        <end position="25"/>
    </location>
</feature>
<proteinExistence type="predicted"/>
<evidence type="ECO:0000313" key="6">
    <source>
        <dbReference type="Proteomes" id="UP000630142"/>
    </source>
</evidence>
<evidence type="ECO:0000259" key="4">
    <source>
        <dbReference type="PROSITE" id="PS50887"/>
    </source>
</evidence>
<dbReference type="SMART" id="SM00267">
    <property type="entry name" value="GGDEF"/>
    <property type="match status" value="1"/>
</dbReference>
<feature type="transmembrane region" description="Helical" evidence="3">
    <location>
        <begin position="64"/>
        <end position="84"/>
    </location>
</feature>
<feature type="transmembrane region" description="Helical" evidence="3">
    <location>
        <begin position="91"/>
        <end position="110"/>
    </location>
</feature>
<gene>
    <name evidence="5" type="ORF">GCM10016234_28270</name>
</gene>
<dbReference type="PROSITE" id="PS50887">
    <property type="entry name" value="GGDEF"/>
    <property type="match status" value="1"/>
</dbReference>
<dbReference type="SUPFAM" id="SSF55073">
    <property type="entry name" value="Nucleotide cyclase"/>
    <property type="match status" value="1"/>
</dbReference>
<dbReference type="EC" id="2.7.7.65" evidence="1"/>
<dbReference type="RefSeq" id="WP_189504879.1">
    <property type="nucleotide sequence ID" value="NZ_BMZQ01000002.1"/>
</dbReference>
<dbReference type="NCBIfam" id="TIGR00254">
    <property type="entry name" value="GGDEF"/>
    <property type="match status" value="1"/>
</dbReference>
<dbReference type="GO" id="GO:0052621">
    <property type="term" value="F:diguanylate cyclase activity"/>
    <property type="evidence" value="ECO:0007669"/>
    <property type="project" value="UniProtKB-EC"/>
</dbReference>
<keyword evidence="3" id="KW-1133">Transmembrane helix</keyword>
<feature type="transmembrane region" description="Helical" evidence="3">
    <location>
        <begin position="122"/>
        <end position="140"/>
    </location>
</feature>
<reference evidence="5" key="2">
    <citation type="submission" date="2020-09" db="EMBL/GenBank/DDBJ databases">
        <authorList>
            <person name="Sun Q."/>
            <person name="Kim S."/>
        </authorList>
    </citation>
    <scope>NUCLEOTIDE SEQUENCE</scope>
    <source>
        <strain evidence="5">KCTC 42249</strain>
    </source>
</reference>
<dbReference type="Pfam" id="PF00990">
    <property type="entry name" value="GGDEF"/>
    <property type="match status" value="1"/>
</dbReference>
<evidence type="ECO:0000256" key="3">
    <source>
        <dbReference type="SAM" id="Phobius"/>
    </source>
</evidence>